<keyword evidence="1" id="KW-1133">Transmembrane helix</keyword>
<dbReference type="Pfam" id="PF07885">
    <property type="entry name" value="Ion_trans_2"/>
    <property type="match status" value="1"/>
</dbReference>
<dbReference type="RefSeq" id="WP_159547278.1">
    <property type="nucleotide sequence ID" value="NZ_CP047156.1"/>
</dbReference>
<dbReference type="SUPFAM" id="SSF81324">
    <property type="entry name" value="Voltage-gated potassium channels"/>
    <property type="match status" value="1"/>
</dbReference>
<accession>A0A7L4YTA5</accession>
<evidence type="ECO:0000313" key="3">
    <source>
        <dbReference type="EMBL" id="QHC02154.1"/>
    </source>
</evidence>
<sequence>MDTARRHRRNHFARHPSAFLLGAQLLGLIIYPLIEDAGAGRVLFEVFGIIVLCLAVHVVRHSPVPTSLIAAIAAVVVIFAVLSALRDDTWVEATSAAVHALFYFVTAYSLISYMVRDLVVTRDDLFAIGATFTLLAWAFSYVYLFVQVLQPGSFTGPINPGEPRTWTELLFLSVTNLSSTGLSDIVPARPLARGVMMFEQLAGLAFLAGLTSYLVGLSMQRIARRVPADPPRDEAEQD</sequence>
<dbReference type="KEGG" id="eke:EK0264_19015"/>
<evidence type="ECO:0000259" key="2">
    <source>
        <dbReference type="Pfam" id="PF07885"/>
    </source>
</evidence>
<keyword evidence="3" id="KW-0813">Transport</keyword>
<keyword evidence="1" id="KW-0812">Transmembrane</keyword>
<dbReference type="EMBL" id="CP047156">
    <property type="protein sequence ID" value="QHC02154.1"/>
    <property type="molecule type" value="Genomic_DNA"/>
</dbReference>
<keyword evidence="4" id="KW-1185">Reference proteome</keyword>
<gene>
    <name evidence="3" type="ORF">EK0264_19015</name>
</gene>
<feature type="transmembrane region" description="Helical" evidence="1">
    <location>
        <begin position="197"/>
        <end position="215"/>
    </location>
</feature>
<feature type="transmembrane region" description="Helical" evidence="1">
    <location>
        <begin position="12"/>
        <end position="34"/>
    </location>
</feature>
<feature type="transmembrane region" description="Helical" evidence="1">
    <location>
        <begin position="96"/>
        <end position="113"/>
    </location>
</feature>
<evidence type="ECO:0000313" key="4">
    <source>
        <dbReference type="Proteomes" id="UP000463857"/>
    </source>
</evidence>
<name>A0A7L4YTA5_9ACTN</name>
<proteinExistence type="predicted"/>
<feature type="domain" description="Potassium channel" evidence="2">
    <location>
        <begin position="138"/>
        <end position="215"/>
    </location>
</feature>
<feature type="transmembrane region" description="Helical" evidence="1">
    <location>
        <begin position="125"/>
        <end position="146"/>
    </location>
</feature>
<dbReference type="Proteomes" id="UP000463857">
    <property type="component" value="Chromosome"/>
</dbReference>
<keyword evidence="1" id="KW-0472">Membrane</keyword>
<feature type="transmembrane region" description="Helical" evidence="1">
    <location>
        <begin position="40"/>
        <end position="59"/>
    </location>
</feature>
<feature type="transmembrane region" description="Helical" evidence="1">
    <location>
        <begin position="66"/>
        <end position="84"/>
    </location>
</feature>
<protein>
    <submittedName>
        <fullName evidence="3">Two pore domain potassium channel family protein</fullName>
    </submittedName>
</protein>
<dbReference type="InterPro" id="IPR013099">
    <property type="entry name" value="K_chnl_dom"/>
</dbReference>
<organism evidence="3 4">
    <name type="scientific">Epidermidibacterium keratini</name>
    <dbReference type="NCBI Taxonomy" id="1891644"/>
    <lineage>
        <taxon>Bacteria</taxon>
        <taxon>Bacillati</taxon>
        <taxon>Actinomycetota</taxon>
        <taxon>Actinomycetes</taxon>
        <taxon>Sporichthyales</taxon>
        <taxon>Sporichthyaceae</taxon>
        <taxon>Epidermidibacterium</taxon>
    </lineage>
</organism>
<evidence type="ECO:0000256" key="1">
    <source>
        <dbReference type="SAM" id="Phobius"/>
    </source>
</evidence>
<dbReference type="GO" id="GO:0034220">
    <property type="term" value="P:monoatomic ion transmembrane transport"/>
    <property type="evidence" value="ECO:0007669"/>
    <property type="project" value="UniProtKB-KW"/>
</dbReference>
<dbReference type="InParanoid" id="A0A7L4YTA5"/>
<keyword evidence="3" id="KW-0407">Ion channel</keyword>
<reference evidence="3 4" key="1">
    <citation type="journal article" date="2018" name="Int. J. Syst. Evol. Microbiol.">
        <title>Epidermidibacterium keratini gen. nov., sp. nov., a member of the family Sporichthyaceae, isolated from keratin epidermis.</title>
        <authorList>
            <person name="Lee D.G."/>
            <person name="Trujillo M.E."/>
            <person name="Kang S."/>
            <person name="Nam J.J."/>
            <person name="Kim Y.J."/>
        </authorList>
    </citation>
    <scope>NUCLEOTIDE SEQUENCE [LARGE SCALE GENOMIC DNA]</scope>
    <source>
        <strain evidence="3 4">EPI-7</strain>
    </source>
</reference>
<keyword evidence="3" id="KW-0406">Ion transport</keyword>
<dbReference type="OrthoDB" id="4837979at2"/>
<dbReference type="Gene3D" id="1.10.287.70">
    <property type="match status" value="1"/>
</dbReference>
<dbReference type="AlphaFoldDB" id="A0A7L4YTA5"/>